<dbReference type="GO" id="GO:0032366">
    <property type="term" value="P:intracellular sterol transport"/>
    <property type="evidence" value="ECO:0007669"/>
    <property type="project" value="InterPro"/>
</dbReference>
<keyword evidence="6" id="KW-1185">Reference proteome</keyword>
<feature type="signal peptide" evidence="3">
    <location>
        <begin position="1"/>
        <end position="19"/>
    </location>
</feature>
<dbReference type="Proteomes" id="UP001221142">
    <property type="component" value="Unassembled WGS sequence"/>
</dbReference>
<reference evidence="5" key="1">
    <citation type="submission" date="2023-03" db="EMBL/GenBank/DDBJ databases">
        <title>Massive genome expansion in bonnet fungi (Mycena s.s.) driven by repeated elements and novel gene families across ecological guilds.</title>
        <authorList>
            <consortium name="Lawrence Berkeley National Laboratory"/>
            <person name="Harder C.B."/>
            <person name="Miyauchi S."/>
            <person name="Viragh M."/>
            <person name="Kuo A."/>
            <person name="Thoen E."/>
            <person name="Andreopoulos B."/>
            <person name="Lu D."/>
            <person name="Skrede I."/>
            <person name="Drula E."/>
            <person name="Henrissat B."/>
            <person name="Morin E."/>
            <person name="Kohler A."/>
            <person name="Barry K."/>
            <person name="LaButti K."/>
            <person name="Morin E."/>
            <person name="Salamov A."/>
            <person name="Lipzen A."/>
            <person name="Mereny Z."/>
            <person name="Hegedus B."/>
            <person name="Baldrian P."/>
            <person name="Stursova M."/>
            <person name="Weitz H."/>
            <person name="Taylor A."/>
            <person name="Grigoriev I.V."/>
            <person name="Nagy L.G."/>
            <person name="Martin F."/>
            <person name="Kauserud H."/>
        </authorList>
    </citation>
    <scope>NUCLEOTIDE SEQUENCE</scope>
    <source>
        <strain evidence="5">9284</strain>
    </source>
</reference>
<dbReference type="SMART" id="SM00737">
    <property type="entry name" value="ML"/>
    <property type="match status" value="1"/>
</dbReference>
<evidence type="ECO:0000313" key="5">
    <source>
        <dbReference type="EMBL" id="KAJ7630990.1"/>
    </source>
</evidence>
<dbReference type="SUPFAM" id="SSF63707">
    <property type="entry name" value="Ganglioside M2 (gm2) activator"/>
    <property type="match status" value="1"/>
</dbReference>
<dbReference type="PANTHER" id="PTHR11306">
    <property type="entry name" value="NIEMANN PICK TYPE C2 PROTEIN NPC2-RELATED"/>
    <property type="match status" value="1"/>
</dbReference>
<evidence type="ECO:0000256" key="3">
    <source>
        <dbReference type="SAM" id="SignalP"/>
    </source>
</evidence>
<accession>A0AAD7BUT6</accession>
<evidence type="ECO:0000259" key="4">
    <source>
        <dbReference type="SMART" id="SM00737"/>
    </source>
</evidence>
<feature type="domain" description="MD-2-related lipid-recognition" evidence="4">
    <location>
        <begin position="24"/>
        <end position="146"/>
    </location>
</feature>
<dbReference type="Pfam" id="PF02221">
    <property type="entry name" value="E1_DerP2_DerF2"/>
    <property type="match status" value="1"/>
</dbReference>
<gene>
    <name evidence="5" type="ORF">FB45DRAFT_553716</name>
</gene>
<dbReference type="GO" id="GO:0032934">
    <property type="term" value="F:sterol binding"/>
    <property type="evidence" value="ECO:0007669"/>
    <property type="project" value="InterPro"/>
</dbReference>
<sequence length="163" mass="17779">MLRHLILLFLTSLFLTARAADWEYVDCGLPGQPIQIESISLSPDPPVPAQDLTVSVKAQVTETIEEGATADVTVKLGLVKLLQKKFAVCEEARNGDADVQCPVTAGSYDVVQTVQLPKEIPKAKFIILVRGNTVDGDEMLCLDLRLNFMSSTSIFNSPFKVLS</sequence>
<dbReference type="InterPro" id="IPR033917">
    <property type="entry name" value="ML_PG-PI_TP"/>
</dbReference>
<dbReference type="InterPro" id="IPR003172">
    <property type="entry name" value="ML_dom"/>
</dbReference>
<proteinExistence type="predicted"/>
<dbReference type="CDD" id="cd00917">
    <property type="entry name" value="PG-PI_TP"/>
    <property type="match status" value="1"/>
</dbReference>
<evidence type="ECO:0000256" key="2">
    <source>
        <dbReference type="ARBA" id="ARBA00022729"/>
    </source>
</evidence>
<evidence type="ECO:0000256" key="1">
    <source>
        <dbReference type="ARBA" id="ARBA00022448"/>
    </source>
</evidence>
<name>A0AAD7BUT6_9AGAR</name>
<dbReference type="AlphaFoldDB" id="A0AAD7BUT6"/>
<dbReference type="InterPro" id="IPR036846">
    <property type="entry name" value="GM2-AP_sf"/>
</dbReference>
<protein>
    <submittedName>
        <fullName evidence="5">ML domain-containing protein</fullName>
    </submittedName>
</protein>
<dbReference type="PANTHER" id="PTHR11306:SF0">
    <property type="entry name" value="PHOSPHATIDYLGLYCEROL_PHOSPHATIDYLINOSITOL TRANSFER PROTEIN"/>
    <property type="match status" value="1"/>
</dbReference>
<comment type="caution">
    <text evidence="5">The sequence shown here is derived from an EMBL/GenBank/DDBJ whole genome shotgun (WGS) entry which is preliminary data.</text>
</comment>
<dbReference type="InterPro" id="IPR039670">
    <property type="entry name" value="NPC2-like"/>
</dbReference>
<keyword evidence="1" id="KW-0813">Transport</keyword>
<feature type="chain" id="PRO_5041976902" evidence="3">
    <location>
        <begin position="20"/>
        <end position="163"/>
    </location>
</feature>
<keyword evidence="2 3" id="KW-0732">Signal</keyword>
<dbReference type="Gene3D" id="2.70.220.10">
    <property type="entry name" value="Ganglioside GM2 activator"/>
    <property type="match status" value="1"/>
</dbReference>
<evidence type="ECO:0000313" key="6">
    <source>
        <dbReference type="Proteomes" id="UP001221142"/>
    </source>
</evidence>
<dbReference type="EMBL" id="JARKIF010000009">
    <property type="protein sequence ID" value="KAJ7630990.1"/>
    <property type="molecule type" value="Genomic_DNA"/>
</dbReference>
<organism evidence="5 6">
    <name type="scientific">Roridomyces roridus</name>
    <dbReference type="NCBI Taxonomy" id="1738132"/>
    <lineage>
        <taxon>Eukaryota</taxon>
        <taxon>Fungi</taxon>
        <taxon>Dikarya</taxon>
        <taxon>Basidiomycota</taxon>
        <taxon>Agaricomycotina</taxon>
        <taxon>Agaricomycetes</taxon>
        <taxon>Agaricomycetidae</taxon>
        <taxon>Agaricales</taxon>
        <taxon>Marasmiineae</taxon>
        <taxon>Mycenaceae</taxon>
        <taxon>Roridomyces</taxon>
    </lineage>
</organism>